<organism evidence="1 2">
    <name type="scientific">Deinococcus cavernae</name>
    <dbReference type="NCBI Taxonomy" id="2320857"/>
    <lineage>
        <taxon>Bacteria</taxon>
        <taxon>Thermotogati</taxon>
        <taxon>Deinococcota</taxon>
        <taxon>Deinococci</taxon>
        <taxon>Deinococcales</taxon>
        <taxon>Deinococcaceae</taxon>
        <taxon>Deinococcus</taxon>
    </lineage>
</organism>
<evidence type="ECO:0000313" key="1">
    <source>
        <dbReference type="EMBL" id="RJF72517.1"/>
    </source>
</evidence>
<protein>
    <submittedName>
        <fullName evidence="1">DUF1569 domain-containing protein</fullName>
    </submittedName>
</protein>
<dbReference type="OrthoDB" id="2599194at2"/>
<reference evidence="1 2" key="1">
    <citation type="submission" date="2018-09" db="EMBL/GenBank/DDBJ databases">
        <authorList>
            <person name="Zhu H."/>
        </authorList>
    </citation>
    <scope>NUCLEOTIDE SEQUENCE [LARGE SCALE GENOMIC DNA]</scope>
    <source>
        <strain evidence="1 2">K2S05-167</strain>
    </source>
</reference>
<gene>
    <name evidence="1" type="ORF">D3875_14110</name>
</gene>
<name>A0A418V8X3_9DEIO</name>
<proteinExistence type="predicted"/>
<dbReference type="Gene3D" id="1.20.120.450">
    <property type="entry name" value="dinb family like domain"/>
    <property type="match status" value="1"/>
</dbReference>
<evidence type="ECO:0000313" key="2">
    <source>
        <dbReference type="Proteomes" id="UP000286287"/>
    </source>
</evidence>
<accession>A0A418V8X3</accession>
<dbReference type="EMBL" id="QYUJ01000014">
    <property type="protein sequence ID" value="RJF72517.1"/>
    <property type="molecule type" value="Genomic_DNA"/>
</dbReference>
<dbReference type="AlphaFoldDB" id="A0A418V8X3"/>
<dbReference type="InterPro" id="IPR011463">
    <property type="entry name" value="DUF1569"/>
</dbReference>
<keyword evidence="2" id="KW-1185">Reference proteome</keyword>
<sequence>MSAENARQTLVGRIFGGIAKRKILREGVPKGIPTDSKRKVADQRDFQQEKTILERTLRHFFESGPAGITEQPHDFFGRMTAQEWARLQYLHTDHHFRQFSA</sequence>
<dbReference type="Pfam" id="PF07606">
    <property type="entry name" value="DUF1569"/>
    <property type="match status" value="1"/>
</dbReference>
<dbReference type="InterPro" id="IPR034660">
    <property type="entry name" value="DinB/YfiT-like"/>
</dbReference>
<dbReference type="RefSeq" id="WP_119764726.1">
    <property type="nucleotide sequence ID" value="NZ_QYUJ01000014.1"/>
</dbReference>
<dbReference type="Proteomes" id="UP000286287">
    <property type="component" value="Unassembled WGS sequence"/>
</dbReference>
<comment type="caution">
    <text evidence="1">The sequence shown here is derived from an EMBL/GenBank/DDBJ whole genome shotgun (WGS) entry which is preliminary data.</text>
</comment>